<sequence length="140" mass="15648">MRHKLVRNVGDGEQSVMVHKPSCARCLNRGMECVFNTKDDSRGTAPKSLVMQLQARIQQVEQVLWLHSIDVESSIAQLRAGHLPSISPSRSQQQSREEEPFGALCANGPFGLHDRVGDEEEVRFFSSNYCYPLLCTATSN</sequence>
<name>A0ACD1GXV5_9EURO</name>
<keyword evidence="2" id="KW-1185">Reference proteome</keyword>
<dbReference type="Proteomes" id="UP000249661">
    <property type="component" value="Unassembled WGS sequence"/>
</dbReference>
<reference evidence="1" key="1">
    <citation type="submission" date="2018-02" db="EMBL/GenBank/DDBJ databases">
        <title>The genomes of Aspergillus section Nigri reveals drivers in fungal speciation.</title>
        <authorList>
            <consortium name="DOE Joint Genome Institute"/>
            <person name="Vesth T.C."/>
            <person name="Nybo J."/>
            <person name="Theobald S."/>
            <person name="Brandl J."/>
            <person name="Frisvad J.C."/>
            <person name="Nielsen K.F."/>
            <person name="Lyhne E.K."/>
            <person name="Kogle M.E."/>
            <person name="Kuo A."/>
            <person name="Riley R."/>
            <person name="Clum A."/>
            <person name="Nolan M."/>
            <person name="Lipzen A."/>
            <person name="Salamov A."/>
            <person name="Henrissat B."/>
            <person name="Wiebenga A."/>
            <person name="De vries R.P."/>
            <person name="Grigoriev I.V."/>
            <person name="Mortensen U.H."/>
            <person name="Andersen M.R."/>
            <person name="Baker S.E."/>
        </authorList>
    </citation>
    <scope>NUCLEOTIDE SEQUENCE</scope>
    <source>
        <strain evidence="1">CBS 121060</strain>
    </source>
</reference>
<dbReference type="EMBL" id="KZ824985">
    <property type="protein sequence ID" value="RAH66147.1"/>
    <property type="molecule type" value="Genomic_DNA"/>
</dbReference>
<proteinExistence type="predicted"/>
<organism evidence="1 2">
    <name type="scientific">Aspergillus aculeatinus CBS 121060</name>
    <dbReference type="NCBI Taxonomy" id="1448322"/>
    <lineage>
        <taxon>Eukaryota</taxon>
        <taxon>Fungi</taxon>
        <taxon>Dikarya</taxon>
        <taxon>Ascomycota</taxon>
        <taxon>Pezizomycotina</taxon>
        <taxon>Eurotiomycetes</taxon>
        <taxon>Eurotiomycetidae</taxon>
        <taxon>Eurotiales</taxon>
        <taxon>Aspergillaceae</taxon>
        <taxon>Aspergillus</taxon>
        <taxon>Aspergillus subgen. Circumdati</taxon>
    </lineage>
</organism>
<gene>
    <name evidence="1" type="ORF">BO66DRAFT_442363</name>
</gene>
<evidence type="ECO:0000313" key="2">
    <source>
        <dbReference type="Proteomes" id="UP000249661"/>
    </source>
</evidence>
<accession>A0ACD1GXV5</accession>
<protein>
    <submittedName>
        <fullName evidence="1">Uncharacterized protein</fullName>
    </submittedName>
</protein>
<evidence type="ECO:0000313" key="1">
    <source>
        <dbReference type="EMBL" id="RAH66147.1"/>
    </source>
</evidence>